<evidence type="ECO:0000313" key="2">
    <source>
        <dbReference type="Proteomes" id="UP000008461"/>
    </source>
</evidence>
<name>F4L0E6_HALH1</name>
<dbReference type="AlphaFoldDB" id="F4L0E6"/>
<dbReference type="Pfam" id="PF11236">
    <property type="entry name" value="DUF3037"/>
    <property type="match status" value="1"/>
</dbReference>
<evidence type="ECO:0000313" key="1">
    <source>
        <dbReference type="EMBL" id="AEE48458.1"/>
    </source>
</evidence>
<evidence type="ECO:0008006" key="3">
    <source>
        <dbReference type="Google" id="ProtNLM"/>
    </source>
</evidence>
<accession>F4L0E6</accession>
<dbReference type="InterPro" id="IPR021398">
    <property type="entry name" value="DUF3037"/>
</dbReference>
<dbReference type="OrthoDB" id="9803207at2"/>
<dbReference type="KEGG" id="hhy:Halhy_0548"/>
<reference evidence="1 2" key="1">
    <citation type="journal article" date="2011" name="Stand. Genomic Sci.">
        <title>Complete genome sequence of Haliscomenobacter hydrossis type strain (O).</title>
        <authorList>
            <consortium name="US DOE Joint Genome Institute (JGI-PGF)"/>
            <person name="Daligault H."/>
            <person name="Lapidus A."/>
            <person name="Zeytun A."/>
            <person name="Nolan M."/>
            <person name="Lucas S."/>
            <person name="Del Rio T.G."/>
            <person name="Tice H."/>
            <person name="Cheng J.F."/>
            <person name="Tapia R."/>
            <person name="Han C."/>
            <person name="Goodwin L."/>
            <person name="Pitluck S."/>
            <person name="Liolios K."/>
            <person name="Pagani I."/>
            <person name="Ivanova N."/>
            <person name="Huntemann M."/>
            <person name="Mavromatis K."/>
            <person name="Mikhailova N."/>
            <person name="Pati A."/>
            <person name="Chen A."/>
            <person name="Palaniappan K."/>
            <person name="Land M."/>
            <person name="Hauser L."/>
            <person name="Brambilla E.M."/>
            <person name="Rohde M."/>
            <person name="Verbarg S."/>
            <person name="Goker M."/>
            <person name="Bristow J."/>
            <person name="Eisen J.A."/>
            <person name="Markowitz V."/>
            <person name="Hugenholtz P."/>
            <person name="Kyrpides N.C."/>
            <person name="Klenk H.P."/>
            <person name="Woyke T."/>
        </authorList>
    </citation>
    <scope>NUCLEOTIDE SEQUENCE [LARGE SCALE GENOMIC DNA]</scope>
    <source>
        <strain evidence="2">ATCC 27775 / DSM 1100 / LMG 10767 / O</strain>
    </source>
</reference>
<gene>
    <name evidence="1" type="ordered locus">Halhy_0548</name>
</gene>
<reference key="2">
    <citation type="submission" date="2011-04" db="EMBL/GenBank/DDBJ databases">
        <title>Complete sequence of chromosome of Haliscomenobacter hydrossis DSM 1100.</title>
        <authorList>
            <consortium name="US DOE Joint Genome Institute (JGI-PGF)"/>
            <person name="Lucas S."/>
            <person name="Han J."/>
            <person name="Lapidus A."/>
            <person name="Bruce D."/>
            <person name="Goodwin L."/>
            <person name="Pitluck S."/>
            <person name="Peters L."/>
            <person name="Kyrpides N."/>
            <person name="Mavromatis K."/>
            <person name="Ivanova N."/>
            <person name="Ovchinnikova G."/>
            <person name="Pagani I."/>
            <person name="Daligault H."/>
            <person name="Detter J.C."/>
            <person name="Han C."/>
            <person name="Land M."/>
            <person name="Hauser L."/>
            <person name="Markowitz V."/>
            <person name="Cheng J.-F."/>
            <person name="Hugenholtz P."/>
            <person name="Woyke T."/>
            <person name="Wu D."/>
            <person name="Verbarg S."/>
            <person name="Frueling A."/>
            <person name="Brambilla E."/>
            <person name="Klenk H.-P."/>
            <person name="Eisen J.A."/>
        </authorList>
    </citation>
    <scope>NUCLEOTIDE SEQUENCE</scope>
    <source>
        <strain>DSM 1100</strain>
    </source>
</reference>
<dbReference type="HOGENOM" id="CLU_138456_0_0_10"/>
<keyword evidence="2" id="KW-1185">Reference proteome</keyword>
<dbReference type="EMBL" id="CP002691">
    <property type="protein sequence ID" value="AEE48458.1"/>
    <property type="molecule type" value="Genomic_DNA"/>
</dbReference>
<dbReference type="RefSeq" id="WP_013763022.1">
    <property type="nucleotide sequence ID" value="NC_015510.1"/>
</dbReference>
<dbReference type="eggNOG" id="ENOG5032SI8">
    <property type="taxonomic scope" value="Bacteria"/>
</dbReference>
<proteinExistence type="predicted"/>
<sequence>MQPKHLYEYAIVRVVPAVEREEFVNVGVILFCKRQKLICMRYQLPEEKILTLRPNADLDELRKNLEAFSKIAAGEKVNSPIAQLDAAERFRWLTAVRSGSIQTSRPHPGISADLEKTMEALFMDMVE</sequence>
<dbReference type="Proteomes" id="UP000008461">
    <property type="component" value="Chromosome"/>
</dbReference>
<organism evidence="1 2">
    <name type="scientific">Haliscomenobacter hydrossis (strain ATCC 27775 / DSM 1100 / LMG 10767 / O)</name>
    <dbReference type="NCBI Taxonomy" id="760192"/>
    <lineage>
        <taxon>Bacteria</taxon>
        <taxon>Pseudomonadati</taxon>
        <taxon>Bacteroidota</taxon>
        <taxon>Saprospiria</taxon>
        <taxon>Saprospirales</taxon>
        <taxon>Haliscomenobacteraceae</taxon>
        <taxon>Haliscomenobacter</taxon>
    </lineage>
</organism>
<protein>
    <recommendedName>
        <fullName evidence="3">DUF3037 domain-containing protein</fullName>
    </recommendedName>
</protein>
<dbReference type="STRING" id="760192.Halhy_0548"/>